<protein>
    <submittedName>
        <fullName evidence="5">WD_REPEATS_REGION domain-containing protein</fullName>
    </submittedName>
</protein>
<dbReference type="PANTHER" id="PTHR46042:SF1">
    <property type="entry name" value="DIPHTHINE METHYLTRANSFERASE"/>
    <property type="match status" value="1"/>
</dbReference>
<dbReference type="GO" id="GO:0061685">
    <property type="term" value="F:diphthine methylesterase activity"/>
    <property type="evidence" value="ECO:0007669"/>
    <property type="project" value="TreeGrafter"/>
</dbReference>
<dbReference type="GO" id="GO:0005737">
    <property type="term" value="C:cytoplasm"/>
    <property type="evidence" value="ECO:0007669"/>
    <property type="project" value="TreeGrafter"/>
</dbReference>
<dbReference type="SUPFAM" id="SSF50978">
    <property type="entry name" value="WD40 repeat-like"/>
    <property type="match status" value="1"/>
</dbReference>
<dbReference type="GO" id="GO:0017183">
    <property type="term" value="P:protein histidyl modification to diphthamide"/>
    <property type="evidence" value="ECO:0007669"/>
    <property type="project" value="TreeGrafter"/>
</dbReference>
<dbReference type="Gene3D" id="2.130.10.10">
    <property type="entry name" value="YVTN repeat-like/Quinoprotein amine dehydrogenase"/>
    <property type="match status" value="1"/>
</dbReference>
<dbReference type="InterPro" id="IPR052415">
    <property type="entry name" value="Diphthine_MTase"/>
</dbReference>
<accession>A0A1I7YQR3</accession>
<dbReference type="WBParaSite" id="L893_g18750.t1">
    <property type="protein sequence ID" value="L893_g18750.t1"/>
    <property type="gene ID" value="L893_g18750"/>
</dbReference>
<organism evidence="4 5">
    <name type="scientific">Steinernema glaseri</name>
    <dbReference type="NCBI Taxonomy" id="37863"/>
    <lineage>
        <taxon>Eukaryota</taxon>
        <taxon>Metazoa</taxon>
        <taxon>Ecdysozoa</taxon>
        <taxon>Nematoda</taxon>
        <taxon>Chromadorea</taxon>
        <taxon>Rhabditida</taxon>
        <taxon>Tylenchina</taxon>
        <taxon>Panagrolaimomorpha</taxon>
        <taxon>Strongyloidoidea</taxon>
        <taxon>Steinernematidae</taxon>
        <taxon>Steinernema</taxon>
    </lineage>
</organism>
<keyword evidence="4" id="KW-1185">Reference proteome</keyword>
<keyword evidence="2" id="KW-0677">Repeat</keyword>
<reference evidence="5" key="1">
    <citation type="submission" date="2016-11" db="UniProtKB">
        <authorList>
            <consortium name="WormBaseParasite"/>
        </authorList>
    </citation>
    <scope>IDENTIFICATION</scope>
</reference>
<evidence type="ECO:0000313" key="4">
    <source>
        <dbReference type="Proteomes" id="UP000095287"/>
    </source>
</evidence>
<comment type="pathway">
    <text evidence="3">Protein modification.</text>
</comment>
<proteinExistence type="predicted"/>
<sequence>MLKLWDLRSTEKPTTVNKGFEAGVVFIEPFGSEIFTGSYDDHIRVFDERNLSVPLREAKLNGGVWQVNRIRGDDFRLICACMYGGWQIIDPESLETIAQNQDIGKDLLYGASAVCLEENKYSVACCTFNNYTVTLESVDV</sequence>
<dbReference type="Proteomes" id="UP000095287">
    <property type="component" value="Unplaced"/>
</dbReference>
<dbReference type="InterPro" id="IPR015943">
    <property type="entry name" value="WD40/YVTN_repeat-like_dom_sf"/>
</dbReference>
<evidence type="ECO:0000256" key="3">
    <source>
        <dbReference type="ARBA" id="ARBA00043952"/>
    </source>
</evidence>
<dbReference type="InterPro" id="IPR036322">
    <property type="entry name" value="WD40_repeat_dom_sf"/>
</dbReference>
<evidence type="ECO:0000256" key="2">
    <source>
        <dbReference type="ARBA" id="ARBA00022737"/>
    </source>
</evidence>
<dbReference type="AlphaFoldDB" id="A0A1I7YQR3"/>
<evidence type="ECO:0000256" key="1">
    <source>
        <dbReference type="ARBA" id="ARBA00022574"/>
    </source>
</evidence>
<name>A0A1I7YQR3_9BILA</name>
<keyword evidence="1" id="KW-0853">WD repeat</keyword>
<evidence type="ECO:0000313" key="5">
    <source>
        <dbReference type="WBParaSite" id="L893_g18750.t1"/>
    </source>
</evidence>
<dbReference type="PANTHER" id="PTHR46042">
    <property type="entry name" value="DIPHTHINE METHYLTRANSFERASE"/>
    <property type="match status" value="1"/>
</dbReference>